<proteinExistence type="predicted"/>
<sequence length="337" mass="35484">MTTRIGILGVAHTGHAWAYTRGLTSLPDVDLVGVHDADPEHARWIRQDFGVPFLEDPEALLARADAVLVCSANADHRGHVELAAAHGRSVLCEKPLATTLEDAEAMVEACARAGVQLHTAFPSRFVPVVARAREAVRSGRLGDLVGVVGGNRGRPPLPPSYPPWITDPVAAGGGALIDHSVHVTDAIRHVTGLEVAEVSAEAGELLWGAGVDDVAVVSLRFTGGAVGSVDPSWSVPADHPWDYDFYLRLVGTEGSLDVTDTAESLRLVSTHEGGPRGLRQASFAEDADLAMLTAFVTSVRLGELQEPCASGADGLRALEVALAGYRSAERGEVVALR</sequence>
<reference evidence="4 5" key="1">
    <citation type="submission" date="2020-02" db="EMBL/GenBank/DDBJ databases">
        <title>Full genome sequence of Nocardioides sp. R-3366.</title>
        <authorList>
            <person name="Im W.-T."/>
        </authorList>
    </citation>
    <scope>NUCLEOTIDE SEQUENCE [LARGE SCALE GENOMIC DNA]</scope>
    <source>
        <strain evidence="4 5">R-3366</strain>
    </source>
</reference>
<dbReference type="GO" id="GO:0016491">
    <property type="term" value="F:oxidoreductase activity"/>
    <property type="evidence" value="ECO:0007669"/>
    <property type="project" value="UniProtKB-KW"/>
</dbReference>
<dbReference type="Gene3D" id="3.40.50.720">
    <property type="entry name" value="NAD(P)-binding Rossmann-like Domain"/>
    <property type="match status" value="1"/>
</dbReference>
<dbReference type="Proteomes" id="UP000502996">
    <property type="component" value="Chromosome"/>
</dbReference>
<dbReference type="GO" id="GO:0000166">
    <property type="term" value="F:nucleotide binding"/>
    <property type="evidence" value="ECO:0007669"/>
    <property type="project" value="InterPro"/>
</dbReference>
<name>A0A6G6WDC2_9ACTN</name>
<evidence type="ECO:0000313" key="4">
    <source>
        <dbReference type="EMBL" id="QIG43328.1"/>
    </source>
</evidence>
<dbReference type="InterPro" id="IPR000683">
    <property type="entry name" value="Gfo/Idh/MocA-like_OxRdtase_N"/>
</dbReference>
<evidence type="ECO:0000259" key="2">
    <source>
        <dbReference type="Pfam" id="PF01408"/>
    </source>
</evidence>
<dbReference type="RefSeq" id="WP_165232622.1">
    <property type="nucleotide sequence ID" value="NZ_CP049257.1"/>
</dbReference>
<organism evidence="4 5">
    <name type="scientific">Nocardioides anomalus</name>
    <dbReference type="NCBI Taxonomy" id="2712223"/>
    <lineage>
        <taxon>Bacteria</taxon>
        <taxon>Bacillati</taxon>
        <taxon>Actinomycetota</taxon>
        <taxon>Actinomycetes</taxon>
        <taxon>Propionibacteriales</taxon>
        <taxon>Nocardioidaceae</taxon>
        <taxon>Nocardioides</taxon>
    </lineage>
</organism>
<dbReference type="KEGG" id="nano:G5V58_11635"/>
<dbReference type="EMBL" id="CP049257">
    <property type="protein sequence ID" value="QIG43328.1"/>
    <property type="molecule type" value="Genomic_DNA"/>
</dbReference>
<dbReference type="InterPro" id="IPR036291">
    <property type="entry name" value="NAD(P)-bd_dom_sf"/>
</dbReference>
<dbReference type="Pfam" id="PF01408">
    <property type="entry name" value="GFO_IDH_MocA"/>
    <property type="match status" value="1"/>
</dbReference>
<keyword evidence="5" id="KW-1185">Reference proteome</keyword>
<dbReference type="AlphaFoldDB" id="A0A6G6WDC2"/>
<keyword evidence="1" id="KW-0560">Oxidoreductase</keyword>
<evidence type="ECO:0000256" key="1">
    <source>
        <dbReference type="ARBA" id="ARBA00023002"/>
    </source>
</evidence>
<dbReference type="Pfam" id="PF22725">
    <property type="entry name" value="GFO_IDH_MocA_C3"/>
    <property type="match status" value="1"/>
</dbReference>
<dbReference type="InterPro" id="IPR050463">
    <property type="entry name" value="Gfo/Idh/MocA_oxidrdct_glycsds"/>
</dbReference>
<dbReference type="SUPFAM" id="SSF51735">
    <property type="entry name" value="NAD(P)-binding Rossmann-fold domains"/>
    <property type="match status" value="1"/>
</dbReference>
<accession>A0A6G6WDC2</accession>
<feature type="domain" description="GFO/IDH/MocA-like oxidoreductase" evidence="3">
    <location>
        <begin position="130"/>
        <end position="256"/>
    </location>
</feature>
<dbReference type="PANTHER" id="PTHR43818">
    <property type="entry name" value="BCDNA.GH03377"/>
    <property type="match status" value="1"/>
</dbReference>
<evidence type="ECO:0000313" key="5">
    <source>
        <dbReference type="Proteomes" id="UP000502996"/>
    </source>
</evidence>
<dbReference type="Gene3D" id="3.30.360.10">
    <property type="entry name" value="Dihydrodipicolinate Reductase, domain 2"/>
    <property type="match status" value="1"/>
</dbReference>
<dbReference type="InterPro" id="IPR055170">
    <property type="entry name" value="GFO_IDH_MocA-like_dom"/>
</dbReference>
<feature type="domain" description="Gfo/Idh/MocA-like oxidoreductase N-terminal" evidence="2">
    <location>
        <begin position="4"/>
        <end position="120"/>
    </location>
</feature>
<dbReference type="SUPFAM" id="SSF55347">
    <property type="entry name" value="Glyceraldehyde-3-phosphate dehydrogenase-like, C-terminal domain"/>
    <property type="match status" value="1"/>
</dbReference>
<dbReference type="PANTHER" id="PTHR43818:SF11">
    <property type="entry name" value="BCDNA.GH03377"/>
    <property type="match status" value="1"/>
</dbReference>
<protein>
    <submittedName>
        <fullName evidence="4">Gfo/Idh/MocA family oxidoreductase</fullName>
    </submittedName>
</protein>
<evidence type="ECO:0000259" key="3">
    <source>
        <dbReference type="Pfam" id="PF22725"/>
    </source>
</evidence>
<gene>
    <name evidence="4" type="ORF">G5V58_11635</name>
</gene>